<sequence length="145" mass="16057">MRRALMLRLMGNLEAAGSDFLEVLELEPEDGLALFWYGKILIEQQRHQEAVVYLKASLDYHEPTRMAAHAILGALLMTASEPHFMQAQLHLKEAAQLAPASQAVRITLLICSAAVALSGKNRDRKKALSLLDRALAALEGEQREP</sequence>
<comment type="caution">
    <text evidence="1">The sequence shown here is derived from an EMBL/GenBank/DDBJ whole genome shotgun (WGS) entry which is preliminary data.</text>
</comment>
<proteinExistence type="predicted"/>
<reference evidence="1" key="1">
    <citation type="submission" date="2022-10" db="EMBL/GenBank/DDBJ databases">
        <authorList>
            <person name="Chen Y."/>
            <person name="Dougan E. K."/>
            <person name="Chan C."/>
            <person name="Rhodes N."/>
            <person name="Thang M."/>
        </authorList>
    </citation>
    <scope>NUCLEOTIDE SEQUENCE</scope>
</reference>
<dbReference type="EMBL" id="CAMXCT020004967">
    <property type="protein sequence ID" value="CAL1164272.1"/>
    <property type="molecule type" value="Genomic_DNA"/>
</dbReference>
<name>A0A9P1DIY2_9DINO</name>
<dbReference type="EMBL" id="CAMXCT010004967">
    <property type="protein sequence ID" value="CAI4010897.1"/>
    <property type="molecule type" value="Genomic_DNA"/>
</dbReference>
<organism evidence="1">
    <name type="scientific">Cladocopium goreaui</name>
    <dbReference type="NCBI Taxonomy" id="2562237"/>
    <lineage>
        <taxon>Eukaryota</taxon>
        <taxon>Sar</taxon>
        <taxon>Alveolata</taxon>
        <taxon>Dinophyceae</taxon>
        <taxon>Suessiales</taxon>
        <taxon>Symbiodiniaceae</taxon>
        <taxon>Cladocopium</taxon>
    </lineage>
</organism>
<dbReference type="EMBL" id="CAMXCT030004967">
    <property type="protein sequence ID" value="CAL4798209.1"/>
    <property type="molecule type" value="Genomic_DNA"/>
</dbReference>
<dbReference type="AlphaFoldDB" id="A0A9P1DIY2"/>
<evidence type="ECO:0000313" key="3">
    <source>
        <dbReference type="Proteomes" id="UP001152797"/>
    </source>
</evidence>
<dbReference type="Gene3D" id="1.25.40.10">
    <property type="entry name" value="Tetratricopeptide repeat domain"/>
    <property type="match status" value="1"/>
</dbReference>
<dbReference type="SUPFAM" id="SSF48452">
    <property type="entry name" value="TPR-like"/>
    <property type="match status" value="1"/>
</dbReference>
<dbReference type="Proteomes" id="UP001152797">
    <property type="component" value="Unassembled WGS sequence"/>
</dbReference>
<gene>
    <name evidence="1" type="ORF">C1SCF055_LOCUS36118</name>
</gene>
<keyword evidence="3" id="KW-1185">Reference proteome</keyword>
<accession>A0A9P1DIY2</accession>
<protein>
    <submittedName>
        <fullName evidence="2">Ubiquitin-like domain-containing protein</fullName>
    </submittedName>
</protein>
<dbReference type="Pfam" id="PF13181">
    <property type="entry name" value="TPR_8"/>
    <property type="match status" value="2"/>
</dbReference>
<dbReference type="InterPro" id="IPR019734">
    <property type="entry name" value="TPR_rpt"/>
</dbReference>
<feature type="non-terminal residue" evidence="1">
    <location>
        <position position="145"/>
    </location>
</feature>
<evidence type="ECO:0000313" key="1">
    <source>
        <dbReference type="EMBL" id="CAI4010897.1"/>
    </source>
</evidence>
<reference evidence="2 3" key="2">
    <citation type="submission" date="2024-05" db="EMBL/GenBank/DDBJ databases">
        <authorList>
            <person name="Chen Y."/>
            <person name="Shah S."/>
            <person name="Dougan E. K."/>
            <person name="Thang M."/>
            <person name="Chan C."/>
        </authorList>
    </citation>
    <scope>NUCLEOTIDE SEQUENCE [LARGE SCALE GENOMIC DNA]</scope>
</reference>
<evidence type="ECO:0000313" key="2">
    <source>
        <dbReference type="EMBL" id="CAL4798209.1"/>
    </source>
</evidence>
<dbReference type="InterPro" id="IPR011990">
    <property type="entry name" value="TPR-like_helical_dom_sf"/>
</dbReference>